<dbReference type="Proteomes" id="UP000619534">
    <property type="component" value="Unassembled WGS sequence"/>
</dbReference>
<evidence type="ECO:0008006" key="3">
    <source>
        <dbReference type="Google" id="ProtNLM"/>
    </source>
</evidence>
<evidence type="ECO:0000313" key="2">
    <source>
        <dbReference type="Proteomes" id="UP000619534"/>
    </source>
</evidence>
<comment type="caution">
    <text evidence="1">The sequence shown here is derived from an EMBL/GenBank/DDBJ whole genome shotgun (WGS) entry which is preliminary data.</text>
</comment>
<protein>
    <recommendedName>
        <fullName evidence="3">Cytosolic protein</fullName>
    </recommendedName>
</protein>
<accession>A0ABQ1PSZ5</accession>
<organism evidence="1 2">
    <name type="scientific">Thalassobacillus devorans</name>
    <dbReference type="NCBI Taxonomy" id="279813"/>
    <lineage>
        <taxon>Bacteria</taxon>
        <taxon>Bacillati</taxon>
        <taxon>Bacillota</taxon>
        <taxon>Bacilli</taxon>
        <taxon>Bacillales</taxon>
        <taxon>Bacillaceae</taxon>
        <taxon>Thalassobacillus</taxon>
    </lineage>
</organism>
<reference evidence="2" key="1">
    <citation type="journal article" date="2019" name="Int. J. Syst. Evol. Microbiol.">
        <title>The Global Catalogue of Microorganisms (GCM) 10K type strain sequencing project: providing services to taxonomists for standard genome sequencing and annotation.</title>
        <authorList>
            <consortium name="The Broad Institute Genomics Platform"/>
            <consortium name="The Broad Institute Genome Sequencing Center for Infectious Disease"/>
            <person name="Wu L."/>
            <person name="Ma J."/>
        </authorList>
    </citation>
    <scope>NUCLEOTIDE SEQUENCE [LARGE SCALE GENOMIC DNA]</scope>
    <source>
        <strain evidence="2">CCM 7282</strain>
    </source>
</reference>
<evidence type="ECO:0000313" key="1">
    <source>
        <dbReference type="EMBL" id="GGD02361.1"/>
    </source>
</evidence>
<keyword evidence="2" id="KW-1185">Reference proteome</keyword>
<gene>
    <name evidence="1" type="ORF">GCM10007216_36360</name>
</gene>
<dbReference type="EMBL" id="BMCJ01000008">
    <property type="protein sequence ID" value="GGD02361.1"/>
    <property type="molecule type" value="Genomic_DNA"/>
</dbReference>
<proteinExistence type="predicted"/>
<name>A0ABQ1PSZ5_9BACI</name>
<dbReference type="RefSeq" id="WP_062439197.1">
    <property type="nucleotide sequence ID" value="NZ_BMCJ01000008.1"/>
</dbReference>
<sequence>MYTGRDMSELTMSSKQEWKNEELRFFHYSLSQIAPYLNQEGTTILREINEEIVNRGGLAYHIEDIPEYHRSVHSTTIAPL</sequence>